<evidence type="ECO:0000259" key="8">
    <source>
        <dbReference type="PROSITE" id="PS50928"/>
    </source>
</evidence>
<dbReference type="RefSeq" id="WP_125983721.1">
    <property type="nucleotide sequence ID" value="NZ_NGJS01000006.1"/>
</dbReference>
<evidence type="ECO:0000256" key="7">
    <source>
        <dbReference type="RuleBase" id="RU363032"/>
    </source>
</evidence>
<feature type="domain" description="ABC transmembrane type-1" evidence="8">
    <location>
        <begin position="70"/>
        <end position="281"/>
    </location>
</feature>
<feature type="transmembrane region" description="Helical" evidence="7">
    <location>
        <begin position="66"/>
        <end position="92"/>
    </location>
</feature>
<evidence type="ECO:0000256" key="2">
    <source>
        <dbReference type="ARBA" id="ARBA00022448"/>
    </source>
</evidence>
<evidence type="ECO:0000256" key="5">
    <source>
        <dbReference type="ARBA" id="ARBA00022989"/>
    </source>
</evidence>
<dbReference type="InterPro" id="IPR000515">
    <property type="entry name" value="MetI-like"/>
</dbReference>
<dbReference type="PANTHER" id="PTHR30193">
    <property type="entry name" value="ABC TRANSPORTER PERMEASE PROTEIN"/>
    <property type="match status" value="1"/>
</dbReference>
<comment type="similarity">
    <text evidence="7">Belongs to the binding-protein-dependent transport system permease family.</text>
</comment>
<keyword evidence="5 7" id="KW-1133">Transmembrane helix</keyword>
<keyword evidence="6 7" id="KW-0472">Membrane</keyword>
<proteinExistence type="inferred from homology"/>
<dbReference type="PANTHER" id="PTHR30193:SF37">
    <property type="entry name" value="INNER MEMBRANE ABC TRANSPORTER PERMEASE PROTEIN YCJO"/>
    <property type="match status" value="1"/>
</dbReference>
<dbReference type="AlphaFoldDB" id="A0A429ZYN4"/>
<evidence type="ECO:0000256" key="3">
    <source>
        <dbReference type="ARBA" id="ARBA00022475"/>
    </source>
</evidence>
<reference evidence="9 10" key="1">
    <citation type="submission" date="2017-05" db="EMBL/GenBank/DDBJ databases">
        <title>Vagococcus spp. assemblies.</title>
        <authorList>
            <person name="Gulvik C.A."/>
        </authorList>
    </citation>
    <scope>NUCLEOTIDE SEQUENCE [LARGE SCALE GENOMIC DNA]</scope>
    <source>
        <strain evidence="9 10">SS1995</strain>
    </source>
</reference>
<feature type="transmembrane region" description="Helical" evidence="7">
    <location>
        <begin position="155"/>
        <end position="179"/>
    </location>
</feature>
<dbReference type="InterPro" id="IPR051393">
    <property type="entry name" value="ABC_transporter_permease"/>
</dbReference>
<dbReference type="InterPro" id="IPR035906">
    <property type="entry name" value="MetI-like_sf"/>
</dbReference>
<name>A0A429ZYN4_9ENTE</name>
<gene>
    <name evidence="9" type="ORF">CBF37_05345</name>
</gene>
<comment type="caution">
    <text evidence="9">The sequence shown here is derived from an EMBL/GenBank/DDBJ whole genome shotgun (WGS) entry which is preliminary data.</text>
</comment>
<dbReference type="SUPFAM" id="SSF161098">
    <property type="entry name" value="MetI-like"/>
    <property type="match status" value="1"/>
</dbReference>
<dbReference type="PROSITE" id="PS50928">
    <property type="entry name" value="ABC_TM1"/>
    <property type="match status" value="1"/>
</dbReference>
<evidence type="ECO:0000256" key="6">
    <source>
        <dbReference type="ARBA" id="ARBA00023136"/>
    </source>
</evidence>
<dbReference type="Gene3D" id="1.10.3720.10">
    <property type="entry name" value="MetI-like"/>
    <property type="match status" value="1"/>
</dbReference>
<dbReference type="GO" id="GO:0005886">
    <property type="term" value="C:plasma membrane"/>
    <property type="evidence" value="ECO:0007669"/>
    <property type="project" value="UniProtKB-SubCell"/>
</dbReference>
<keyword evidence="4 7" id="KW-0812">Transmembrane</keyword>
<organism evidence="9 10">
    <name type="scientific">Vagococcus vulneris</name>
    <dbReference type="NCBI Taxonomy" id="1977869"/>
    <lineage>
        <taxon>Bacteria</taxon>
        <taxon>Bacillati</taxon>
        <taxon>Bacillota</taxon>
        <taxon>Bacilli</taxon>
        <taxon>Lactobacillales</taxon>
        <taxon>Enterococcaceae</taxon>
        <taxon>Vagococcus</taxon>
    </lineage>
</organism>
<evidence type="ECO:0000313" key="9">
    <source>
        <dbReference type="EMBL" id="RST99091.1"/>
    </source>
</evidence>
<dbReference type="CDD" id="cd06261">
    <property type="entry name" value="TM_PBP2"/>
    <property type="match status" value="1"/>
</dbReference>
<evidence type="ECO:0000256" key="4">
    <source>
        <dbReference type="ARBA" id="ARBA00022692"/>
    </source>
</evidence>
<feature type="transmembrane region" description="Helical" evidence="7">
    <location>
        <begin position="104"/>
        <end position="124"/>
    </location>
</feature>
<evidence type="ECO:0000256" key="1">
    <source>
        <dbReference type="ARBA" id="ARBA00004651"/>
    </source>
</evidence>
<feature type="transmembrane region" description="Helical" evidence="7">
    <location>
        <begin position="260"/>
        <end position="280"/>
    </location>
</feature>
<dbReference type="EMBL" id="NGJS01000006">
    <property type="protein sequence ID" value="RST99091.1"/>
    <property type="molecule type" value="Genomic_DNA"/>
</dbReference>
<protein>
    <submittedName>
        <fullName evidence="9">Sugar ABC transporter permease</fullName>
    </submittedName>
</protein>
<dbReference type="Pfam" id="PF00528">
    <property type="entry name" value="BPD_transp_1"/>
    <property type="match status" value="1"/>
</dbReference>
<feature type="transmembrane region" description="Helical" evidence="7">
    <location>
        <begin position="208"/>
        <end position="234"/>
    </location>
</feature>
<keyword evidence="10" id="KW-1185">Reference proteome</keyword>
<dbReference type="Proteomes" id="UP000287857">
    <property type="component" value="Unassembled WGS sequence"/>
</dbReference>
<keyword evidence="2 7" id="KW-0813">Transport</keyword>
<comment type="subcellular location">
    <subcellularLocation>
        <location evidence="1 7">Cell membrane</location>
        <topology evidence="1 7">Multi-pass membrane protein</topology>
    </subcellularLocation>
</comment>
<sequence length="290" mass="32717">MKQKGFINRYWAYLFLIVPICLQIIFFYLPMLKGFFYGLTDWTGLTMNYSFVGFDNFKRIPTDSKFITSISFTFLFTIVLIIGEVLIGLFIARMLNKKMKGTGIFRVTYFFPAVLSTVTLGLIFKQVFNYGIPQIAEKFGLNFLNQNLLTNEKTVFWGVIFVALWQGIAMPVVIFLAGLQSIPDDVIEAASIDGAVPRQIFRHIEIPYLMSSISMVFIMALKSGLTAFDLIYALTGGGPNNQTATLGLLVYNYAFKNNQYGYANAIATVLFVLIAVISIIQIKVSKKYEV</sequence>
<evidence type="ECO:0000313" key="10">
    <source>
        <dbReference type="Proteomes" id="UP000287857"/>
    </source>
</evidence>
<dbReference type="GO" id="GO:0055085">
    <property type="term" value="P:transmembrane transport"/>
    <property type="evidence" value="ECO:0007669"/>
    <property type="project" value="InterPro"/>
</dbReference>
<keyword evidence="3" id="KW-1003">Cell membrane</keyword>
<feature type="transmembrane region" description="Helical" evidence="7">
    <location>
        <begin position="12"/>
        <end position="31"/>
    </location>
</feature>
<accession>A0A429ZYN4</accession>
<dbReference type="OrthoDB" id="9798257at2"/>